<evidence type="ECO:0000313" key="8">
    <source>
        <dbReference type="Proteomes" id="UP000030653"/>
    </source>
</evidence>
<accession>M5FPR3</accession>
<dbReference type="Pfam" id="PF01679">
    <property type="entry name" value="Pmp3"/>
    <property type="match status" value="1"/>
</dbReference>
<dbReference type="PANTHER" id="PTHR21659">
    <property type="entry name" value="HYDROPHOBIC PROTEIN RCI2 LOW TEMPERATURE AND SALT RESPONSIVE PROTEIN LTI6 -RELATED"/>
    <property type="match status" value="1"/>
</dbReference>
<proteinExistence type="inferred from homology"/>
<evidence type="ECO:0000256" key="6">
    <source>
        <dbReference type="SAM" id="Phobius"/>
    </source>
</evidence>
<dbReference type="PROSITE" id="PS01309">
    <property type="entry name" value="UPF0057"/>
    <property type="match status" value="1"/>
</dbReference>
<dbReference type="STRING" id="1858805.M5FPR3"/>
<keyword evidence="8" id="KW-1185">Reference proteome</keyword>
<keyword evidence="5 6" id="KW-0472">Membrane</keyword>
<dbReference type="OrthoDB" id="2802411at2759"/>
<dbReference type="HOGENOM" id="CLU_107649_4_0_1"/>
<reference evidence="7 8" key="1">
    <citation type="journal article" date="2012" name="Science">
        <title>The Paleozoic origin of enzymatic lignin decomposition reconstructed from 31 fungal genomes.</title>
        <authorList>
            <person name="Floudas D."/>
            <person name="Binder M."/>
            <person name="Riley R."/>
            <person name="Barry K."/>
            <person name="Blanchette R.A."/>
            <person name="Henrissat B."/>
            <person name="Martinez A.T."/>
            <person name="Otillar R."/>
            <person name="Spatafora J.W."/>
            <person name="Yadav J.S."/>
            <person name="Aerts A."/>
            <person name="Benoit I."/>
            <person name="Boyd A."/>
            <person name="Carlson A."/>
            <person name="Copeland A."/>
            <person name="Coutinho P.M."/>
            <person name="de Vries R.P."/>
            <person name="Ferreira P."/>
            <person name="Findley K."/>
            <person name="Foster B."/>
            <person name="Gaskell J."/>
            <person name="Glotzer D."/>
            <person name="Gorecki P."/>
            <person name="Heitman J."/>
            <person name="Hesse C."/>
            <person name="Hori C."/>
            <person name="Igarashi K."/>
            <person name="Jurgens J.A."/>
            <person name="Kallen N."/>
            <person name="Kersten P."/>
            <person name="Kohler A."/>
            <person name="Kuees U."/>
            <person name="Kumar T.K.A."/>
            <person name="Kuo A."/>
            <person name="LaButti K."/>
            <person name="Larrondo L.F."/>
            <person name="Lindquist E."/>
            <person name="Ling A."/>
            <person name="Lombard V."/>
            <person name="Lucas S."/>
            <person name="Lundell T."/>
            <person name="Martin R."/>
            <person name="McLaughlin D.J."/>
            <person name="Morgenstern I."/>
            <person name="Morin E."/>
            <person name="Murat C."/>
            <person name="Nagy L.G."/>
            <person name="Nolan M."/>
            <person name="Ohm R.A."/>
            <person name="Patyshakuliyeva A."/>
            <person name="Rokas A."/>
            <person name="Ruiz-Duenas F.J."/>
            <person name="Sabat G."/>
            <person name="Salamov A."/>
            <person name="Samejima M."/>
            <person name="Schmutz J."/>
            <person name="Slot J.C."/>
            <person name="St John F."/>
            <person name="Stenlid J."/>
            <person name="Sun H."/>
            <person name="Sun S."/>
            <person name="Syed K."/>
            <person name="Tsang A."/>
            <person name="Wiebenga A."/>
            <person name="Young D."/>
            <person name="Pisabarro A."/>
            <person name="Eastwood D.C."/>
            <person name="Martin F."/>
            <person name="Cullen D."/>
            <person name="Grigoriev I.V."/>
            <person name="Hibbett D.S."/>
        </authorList>
    </citation>
    <scope>NUCLEOTIDE SEQUENCE [LARGE SCALE GENOMIC DNA]</scope>
    <source>
        <strain evidence="7 8">DJM-731 SS1</strain>
    </source>
</reference>
<dbReference type="InterPro" id="IPR000612">
    <property type="entry name" value="PMP3"/>
</dbReference>
<evidence type="ECO:0000256" key="3">
    <source>
        <dbReference type="ARBA" id="ARBA00022692"/>
    </source>
</evidence>
<evidence type="ECO:0000256" key="1">
    <source>
        <dbReference type="ARBA" id="ARBA00004370"/>
    </source>
</evidence>
<keyword evidence="3 6" id="KW-0812">Transmembrane</keyword>
<feature type="transmembrane region" description="Helical" evidence="6">
    <location>
        <begin position="35"/>
        <end position="57"/>
    </location>
</feature>
<dbReference type="GO" id="GO:0016020">
    <property type="term" value="C:membrane"/>
    <property type="evidence" value="ECO:0007669"/>
    <property type="project" value="UniProtKB-SubCell"/>
</dbReference>
<keyword evidence="4 6" id="KW-1133">Transmembrane helix</keyword>
<evidence type="ECO:0000256" key="5">
    <source>
        <dbReference type="ARBA" id="ARBA00023136"/>
    </source>
</evidence>
<comment type="subcellular location">
    <subcellularLocation>
        <location evidence="1">Membrane</location>
    </subcellularLocation>
</comment>
<feature type="transmembrane region" description="Helical" evidence="6">
    <location>
        <begin position="12"/>
        <end position="28"/>
    </location>
</feature>
<organism evidence="7 8">
    <name type="scientific">Dacryopinax primogenitus (strain DJM 731)</name>
    <name type="common">Brown rot fungus</name>
    <dbReference type="NCBI Taxonomy" id="1858805"/>
    <lineage>
        <taxon>Eukaryota</taxon>
        <taxon>Fungi</taxon>
        <taxon>Dikarya</taxon>
        <taxon>Basidiomycota</taxon>
        <taxon>Agaricomycotina</taxon>
        <taxon>Dacrymycetes</taxon>
        <taxon>Dacrymycetales</taxon>
        <taxon>Dacrymycetaceae</taxon>
        <taxon>Dacryopinax</taxon>
    </lineage>
</organism>
<evidence type="ECO:0000313" key="7">
    <source>
        <dbReference type="EMBL" id="EJT96564.1"/>
    </source>
</evidence>
<evidence type="ECO:0000256" key="4">
    <source>
        <dbReference type="ARBA" id="ARBA00022989"/>
    </source>
</evidence>
<dbReference type="PANTHER" id="PTHR21659:SF112">
    <property type="entry name" value="PROTEIN SNA2-RELATED"/>
    <property type="match status" value="1"/>
</dbReference>
<gene>
    <name evidence="7" type="ORF">DACRYDRAFT_112671</name>
</gene>
<evidence type="ECO:0000256" key="2">
    <source>
        <dbReference type="ARBA" id="ARBA00009530"/>
    </source>
</evidence>
<dbReference type="GeneID" id="63684525"/>
<comment type="similarity">
    <text evidence="2">Belongs to the UPF0057 (PMP3) family.</text>
</comment>
<dbReference type="EMBL" id="JH795884">
    <property type="protein sequence ID" value="EJT96564.1"/>
    <property type="molecule type" value="Genomic_DNA"/>
</dbReference>
<sequence length="67" mass="7505">MASPPSSNSDVFLYFLAILLPPVAVFIKRGITADFWINICLCILAWLPGVLHAWYIISKHARPAMAY</sequence>
<dbReference type="OMA" id="ACFIICW"/>
<dbReference type="AlphaFoldDB" id="M5FPR3"/>
<name>M5FPR3_DACPD</name>
<protein>
    <submittedName>
        <fullName evidence="7">UPF0057-domain-containing protein</fullName>
    </submittedName>
</protein>
<dbReference type="RefSeq" id="XP_040623462.1">
    <property type="nucleotide sequence ID" value="XM_040769463.1"/>
</dbReference>
<dbReference type="Proteomes" id="UP000030653">
    <property type="component" value="Unassembled WGS sequence"/>
</dbReference>